<feature type="transmembrane region" description="Helical" evidence="1">
    <location>
        <begin position="41"/>
        <end position="59"/>
    </location>
</feature>
<accession>A0A6A6RXM3</accession>
<protein>
    <submittedName>
        <fullName evidence="2">Uncharacterized protein</fullName>
    </submittedName>
</protein>
<evidence type="ECO:0000313" key="3">
    <source>
        <dbReference type="Proteomes" id="UP000799753"/>
    </source>
</evidence>
<keyword evidence="3" id="KW-1185">Reference proteome</keyword>
<evidence type="ECO:0000256" key="1">
    <source>
        <dbReference type="SAM" id="Phobius"/>
    </source>
</evidence>
<proteinExistence type="predicted"/>
<feature type="transmembrane region" description="Helical" evidence="1">
    <location>
        <begin position="12"/>
        <end position="35"/>
    </location>
</feature>
<evidence type="ECO:0000313" key="2">
    <source>
        <dbReference type="EMBL" id="KAF2639521.1"/>
    </source>
</evidence>
<reference evidence="2" key="1">
    <citation type="journal article" date="2020" name="Stud. Mycol.">
        <title>101 Dothideomycetes genomes: a test case for predicting lifestyles and emergence of pathogens.</title>
        <authorList>
            <person name="Haridas S."/>
            <person name="Albert R."/>
            <person name="Binder M."/>
            <person name="Bloem J."/>
            <person name="Labutti K."/>
            <person name="Salamov A."/>
            <person name="Andreopoulos B."/>
            <person name="Baker S."/>
            <person name="Barry K."/>
            <person name="Bills G."/>
            <person name="Bluhm B."/>
            <person name="Cannon C."/>
            <person name="Castanera R."/>
            <person name="Culley D."/>
            <person name="Daum C."/>
            <person name="Ezra D."/>
            <person name="Gonzalez J."/>
            <person name="Henrissat B."/>
            <person name="Kuo A."/>
            <person name="Liang C."/>
            <person name="Lipzen A."/>
            <person name="Lutzoni F."/>
            <person name="Magnuson J."/>
            <person name="Mondo S."/>
            <person name="Nolan M."/>
            <person name="Ohm R."/>
            <person name="Pangilinan J."/>
            <person name="Park H.-J."/>
            <person name="Ramirez L."/>
            <person name="Alfaro M."/>
            <person name="Sun H."/>
            <person name="Tritt A."/>
            <person name="Yoshinaga Y."/>
            <person name="Zwiers L.-H."/>
            <person name="Turgeon B."/>
            <person name="Goodwin S."/>
            <person name="Spatafora J."/>
            <person name="Crous P."/>
            <person name="Grigoriev I."/>
        </authorList>
    </citation>
    <scope>NUCLEOTIDE SEQUENCE</scope>
    <source>
        <strain evidence="2">CBS 473.64</strain>
    </source>
</reference>
<gene>
    <name evidence="2" type="ORF">P280DRAFT_402131</name>
</gene>
<sequence>MAVCKFEANSDMYGLGIRLAYYLQWYGMILASWIAPSEVKSLAFSNDIFVAATFLALIIETAGHVDRIQPVEIYIVLLLTFGAYIALVPIYL</sequence>
<feature type="transmembrane region" description="Helical" evidence="1">
    <location>
        <begin position="71"/>
        <end position="91"/>
    </location>
</feature>
<organism evidence="2 3">
    <name type="scientific">Massarina eburnea CBS 473.64</name>
    <dbReference type="NCBI Taxonomy" id="1395130"/>
    <lineage>
        <taxon>Eukaryota</taxon>
        <taxon>Fungi</taxon>
        <taxon>Dikarya</taxon>
        <taxon>Ascomycota</taxon>
        <taxon>Pezizomycotina</taxon>
        <taxon>Dothideomycetes</taxon>
        <taxon>Pleosporomycetidae</taxon>
        <taxon>Pleosporales</taxon>
        <taxon>Massarineae</taxon>
        <taxon>Massarinaceae</taxon>
        <taxon>Massarina</taxon>
    </lineage>
</organism>
<keyword evidence="1" id="KW-0472">Membrane</keyword>
<name>A0A6A6RXM3_9PLEO</name>
<dbReference type="EMBL" id="MU006786">
    <property type="protein sequence ID" value="KAF2639521.1"/>
    <property type="molecule type" value="Genomic_DNA"/>
</dbReference>
<dbReference type="AlphaFoldDB" id="A0A6A6RXM3"/>
<keyword evidence="1" id="KW-1133">Transmembrane helix</keyword>
<keyword evidence="1" id="KW-0812">Transmembrane</keyword>
<dbReference type="Proteomes" id="UP000799753">
    <property type="component" value="Unassembled WGS sequence"/>
</dbReference>
<dbReference type="OrthoDB" id="3945378at2759"/>